<protein>
    <submittedName>
        <fullName evidence="5">Chaperone DnaJ-domain superfamily protein</fullName>
    </submittedName>
</protein>
<gene>
    <name evidence="5" type="primary">PnsB1</name>
</gene>
<dbReference type="EMBL" id="KM593449">
    <property type="protein sequence ID" value="AKG63622.1"/>
    <property type="molecule type" value="mRNA"/>
</dbReference>
<dbReference type="InterPro" id="IPR044199">
    <property type="entry name" value="NdhU_chloroplastic"/>
</dbReference>
<dbReference type="InterPro" id="IPR036869">
    <property type="entry name" value="J_dom_sf"/>
</dbReference>
<keyword evidence="3" id="KW-1133">Transmembrane helix</keyword>
<evidence type="ECO:0000256" key="1">
    <source>
        <dbReference type="SAM" id="Coils"/>
    </source>
</evidence>
<evidence type="ECO:0000256" key="2">
    <source>
        <dbReference type="SAM" id="MobiDB-lite"/>
    </source>
</evidence>
<dbReference type="AlphaFoldDB" id="A0A0F7H1N0"/>
<dbReference type="GO" id="GO:0009535">
    <property type="term" value="C:chloroplast thylakoid membrane"/>
    <property type="evidence" value="ECO:0007669"/>
    <property type="project" value="InterPro"/>
</dbReference>
<feature type="compositionally biased region" description="Polar residues" evidence="2">
    <location>
        <begin position="43"/>
        <end position="55"/>
    </location>
</feature>
<dbReference type="PANTHER" id="PTHR47726:SF1">
    <property type="entry name" value="NAD(P)H-QUINONE OXIDOREDUCTASE SUBUNIT U, CHLOROPLASTIC"/>
    <property type="match status" value="1"/>
</dbReference>
<reference evidence="5" key="1">
    <citation type="journal article" date="2015" name="BMC Plant Biol.">
        <title>NDH expression marks major transitions in plant evolution and reveals coordinate intracellular gene loss.</title>
        <authorList>
            <person name="Ruhlman T.A."/>
            <person name="Chang W.J."/>
            <person name="Chen J.J."/>
            <person name="Huang Y.T."/>
            <person name="Chan M.T."/>
            <person name="Zhang J."/>
            <person name="Liao D.C."/>
            <person name="Blazier J.C."/>
            <person name="Jin X."/>
            <person name="Shih M.C."/>
            <person name="Jansen R.K."/>
            <person name="Lin C.S."/>
        </authorList>
    </citation>
    <scope>NUCLEOTIDE SEQUENCE</scope>
</reference>
<keyword evidence="3" id="KW-0472">Membrane</keyword>
<dbReference type="GO" id="GO:0010598">
    <property type="term" value="C:NAD(P)H dehydrogenase complex (plastoquinone)"/>
    <property type="evidence" value="ECO:0007669"/>
    <property type="project" value="InterPro"/>
</dbReference>
<dbReference type="PANTHER" id="PTHR47726">
    <property type="entry name" value="NAD(P)H-QUINONE OXIDOREDUCTASE SUBUNIT U, CHLOROPLASTIC"/>
    <property type="match status" value="1"/>
</dbReference>
<proteinExistence type="evidence at transcript level"/>
<feature type="region of interest" description="Disordered" evidence="2">
    <location>
        <begin position="1"/>
        <end position="55"/>
    </location>
</feature>
<keyword evidence="1" id="KW-0175">Coiled coil</keyword>
<dbReference type="Gene3D" id="1.10.287.110">
    <property type="entry name" value="DnaJ domain"/>
    <property type="match status" value="1"/>
</dbReference>
<sequence>MAVSTSAGAVPISPRPPPPRKLNAPTFSTSSRRPISVVRVSSGDESTAPTATTTDAGIEVPEATPSLINSINVQRAMRGLPITDIDYYGLLGLTMSVRSEEVIAGAYKTKVEDVLSQELNEEEASNKLEDLKEAYRVLSSAQERRLYDWSLKRAVNTEIYSWPFEVDNTITSQGDPPPQEPEDFGPTRLVGYGFLAWVVLSFASSIFLNLQ</sequence>
<organism evidence="5">
    <name type="scientific">Geranium incanum</name>
    <dbReference type="NCBI Taxonomy" id="1158081"/>
    <lineage>
        <taxon>Eukaryota</taxon>
        <taxon>Viridiplantae</taxon>
        <taxon>Streptophyta</taxon>
        <taxon>Embryophyta</taxon>
        <taxon>Tracheophyta</taxon>
        <taxon>Spermatophyta</taxon>
        <taxon>Magnoliopsida</taxon>
        <taxon>eudicotyledons</taxon>
        <taxon>Gunneridae</taxon>
        <taxon>Pentapetalae</taxon>
        <taxon>rosids</taxon>
        <taxon>malvids</taxon>
        <taxon>Geraniales</taxon>
        <taxon>Geraniaceae</taxon>
        <taxon>Geranium</taxon>
    </lineage>
</organism>
<accession>A0A0F7H1N0</accession>
<evidence type="ECO:0000256" key="3">
    <source>
        <dbReference type="SAM" id="Phobius"/>
    </source>
</evidence>
<dbReference type="Pfam" id="PF00226">
    <property type="entry name" value="DnaJ"/>
    <property type="match status" value="1"/>
</dbReference>
<feature type="transmembrane region" description="Helical" evidence="3">
    <location>
        <begin position="189"/>
        <end position="210"/>
    </location>
</feature>
<dbReference type="InterPro" id="IPR001623">
    <property type="entry name" value="DnaJ_domain"/>
</dbReference>
<feature type="compositionally biased region" description="Low complexity" evidence="2">
    <location>
        <begin position="28"/>
        <end position="41"/>
    </location>
</feature>
<evidence type="ECO:0000313" key="5">
    <source>
        <dbReference type="EMBL" id="AKG63622.1"/>
    </source>
</evidence>
<dbReference type="SUPFAM" id="SSF46565">
    <property type="entry name" value="Chaperone J-domain"/>
    <property type="match status" value="1"/>
</dbReference>
<evidence type="ECO:0000259" key="4">
    <source>
        <dbReference type="PROSITE" id="PS50076"/>
    </source>
</evidence>
<name>A0A0F7H1N0_9ROSI</name>
<feature type="coiled-coil region" evidence="1">
    <location>
        <begin position="114"/>
        <end position="141"/>
    </location>
</feature>
<dbReference type="PROSITE" id="PS50076">
    <property type="entry name" value="DNAJ_2"/>
    <property type="match status" value="1"/>
</dbReference>
<keyword evidence="3" id="KW-0812">Transmembrane</keyword>
<feature type="domain" description="J" evidence="4">
    <location>
        <begin position="86"/>
        <end position="151"/>
    </location>
</feature>